<feature type="transmembrane region" description="Helical" evidence="1">
    <location>
        <begin position="186"/>
        <end position="208"/>
    </location>
</feature>
<evidence type="ECO:0000256" key="1">
    <source>
        <dbReference type="SAM" id="Phobius"/>
    </source>
</evidence>
<dbReference type="OrthoDB" id="10451972at2759"/>
<protein>
    <submittedName>
        <fullName evidence="2">Uncharacterized protein</fullName>
    </submittedName>
</protein>
<keyword evidence="1" id="KW-0812">Transmembrane</keyword>
<reference evidence="2 3" key="1">
    <citation type="journal article" date="2019" name="Sci. Rep.">
        <title>Nanopore sequencing improves the draft genome of the human pathogenic amoeba Naegleria fowleri.</title>
        <authorList>
            <person name="Liechti N."/>
            <person name="Schurch N."/>
            <person name="Bruggmann R."/>
            <person name="Wittwer M."/>
        </authorList>
    </citation>
    <scope>NUCLEOTIDE SEQUENCE [LARGE SCALE GENOMIC DNA]</scope>
    <source>
        <strain evidence="2 3">ATCC 30894</strain>
    </source>
</reference>
<feature type="transmembrane region" description="Helical" evidence="1">
    <location>
        <begin position="98"/>
        <end position="117"/>
    </location>
</feature>
<dbReference type="VEuPathDB" id="AmoebaDB:FDP41_012451"/>
<dbReference type="VEuPathDB" id="AmoebaDB:NfTy_040490"/>
<evidence type="ECO:0000313" key="2">
    <source>
        <dbReference type="EMBL" id="KAF0981794.1"/>
    </source>
</evidence>
<comment type="caution">
    <text evidence="2">The sequence shown here is derived from an EMBL/GenBank/DDBJ whole genome shotgun (WGS) entry which is preliminary data.</text>
</comment>
<dbReference type="AlphaFoldDB" id="A0A6A5C5P6"/>
<dbReference type="Proteomes" id="UP000444721">
    <property type="component" value="Unassembled WGS sequence"/>
</dbReference>
<proteinExistence type="predicted"/>
<keyword evidence="1" id="KW-1133">Transmembrane helix</keyword>
<gene>
    <name evidence="2" type="ORF">FDP41_012451</name>
</gene>
<name>A0A6A5C5P6_NAEFO</name>
<dbReference type="GeneID" id="68119666"/>
<dbReference type="VEuPathDB" id="AmoebaDB:NF0110780"/>
<feature type="transmembrane region" description="Helical" evidence="1">
    <location>
        <begin position="147"/>
        <end position="174"/>
    </location>
</feature>
<keyword evidence="3" id="KW-1185">Reference proteome</keyword>
<organism evidence="2 3">
    <name type="scientific">Naegleria fowleri</name>
    <name type="common">Brain eating amoeba</name>
    <dbReference type="NCBI Taxonomy" id="5763"/>
    <lineage>
        <taxon>Eukaryota</taxon>
        <taxon>Discoba</taxon>
        <taxon>Heterolobosea</taxon>
        <taxon>Tetramitia</taxon>
        <taxon>Eutetramitia</taxon>
        <taxon>Vahlkampfiidae</taxon>
        <taxon>Naegleria</taxon>
    </lineage>
</organism>
<evidence type="ECO:0000313" key="3">
    <source>
        <dbReference type="Proteomes" id="UP000444721"/>
    </source>
</evidence>
<dbReference type="RefSeq" id="XP_044566507.1">
    <property type="nucleotide sequence ID" value="XM_044702973.1"/>
</dbReference>
<dbReference type="EMBL" id="VFQX01000013">
    <property type="protein sequence ID" value="KAF0981794.1"/>
    <property type="molecule type" value="Genomic_DNA"/>
</dbReference>
<keyword evidence="1" id="KW-0472">Membrane</keyword>
<accession>A0A6A5C5P6</accession>
<sequence>MSQPQATSVIPLAKQHSHFQLCPPLSIPSSHHGQDYSPQIDEEGPSLNNTTVAMTTSPTDTFQTSNIIQVSPTSENNNFSSLSLIQYTKSNLMNLKTLQRALILIICLCVLIISIAWNFIAGVLMSLKVILCIASGIVVFKKNSIFLVIVSILLMLELVLNIVASIFMVTLYAKTFLNIASHFREVLWSMVIVFGLIQMVIVVLNVTIARRFEKEENLQPIMEKEEV</sequence>